<evidence type="ECO:0000313" key="5">
    <source>
        <dbReference type="EMBL" id="AMY07175.1"/>
    </source>
</evidence>
<dbReference type="AlphaFoldDB" id="A0A143PF91"/>
<dbReference type="InterPro" id="IPR028096">
    <property type="entry name" value="EfeO_Cupredoxin"/>
</dbReference>
<evidence type="ECO:0000256" key="3">
    <source>
        <dbReference type="ARBA" id="ARBA00023008"/>
    </source>
</evidence>
<accession>A0A143PF91</accession>
<evidence type="ECO:0000256" key="1">
    <source>
        <dbReference type="ARBA" id="ARBA00004196"/>
    </source>
</evidence>
<sequence precursor="true">MEGFPLFKTEWRRSALAMPFVALGLVVSLAAQQAPRVIEVKAKKYDFEPSTIEVQQGERVVLRVTSTDRLHGIGIKKFGVSKEVPKGETVDVEFVASSAGTYQVLCTEDCGKGHDDMVGTLVVKAVAQ</sequence>
<reference evidence="6" key="2">
    <citation type="submission" date="2016-04" db="EMBL/GenBank/DDBJ databases">
        <title>First Complete Genome Sequence of a Subdivision 6 Acidobacterium.</title>
        <authorList>
            <person name="Huang S."/>
            <person name="Vieira S."/>
            <person name="Bunk B."/>
            <person name="Riedel T."/>
            <person name="Sproeer C."/>
            <person name="Overmann J."/>
        </authorList>
    </citation>
    <scope>NUCLEOTIDE SEQUENCE [LARGE SCALE GENOMIC DNA]</scope>
    <source>
        <strain evidence="6">DSM 100886 HEG_-6_39</strain>
    </source>
</reference>
<dbReference type="InterPro" id="IPR002429">
    <property type="entry name" value="CcO_II-like_C"/>
</dbReference>
<evidence type="ECO:0000313" key="6">
    <source>
        <dbReference type="Proteomes" id="UP000076079"/>
    </source>
</evidence>
<dbReference type="GO" id="GO:0030313">
    <property type="term" value="C:cell envelope"/>
    <property type="evidence" value="ECO:0007669"/>
    <property type="project" value="UniProtKB-SubCell"/>
</dbReference>
<dbReference type="PANTHER" id="PTHR42838">
    <property type="entry name" value="CYTOCHROME C OXIDASE SUBUNIT II"/>
    <property type="match status" value="1"/>
</dbReference>
<name>A0A143PF91_LUTPR</name>
<dbReference type="InterPro" id="IPR051403">
    <property type="entry name" value="NosZ/Cyto_c_oxidase_sub2"/>
</dbReference>
<keyword evidence="5" id="KW-0560">Oxidoreductase</keyword>
<keyword evidence="2" id="KW-0479">Metal-binding</keyword>
<dbReference type="EMBL" id="CP015136">
    <property type="protein sequence ID" value="AMY07175.1"/>
    <property type="molecule type" value="Genomic_DNA"/>
</dbReference>
<dbReference type="GO" id="GO:0005507">
    <property type="term" value="F:copper ion binding"/>
    <property type="evidence" value="ECO:0007669"/>
    <property type="project" value="InterPro"/>
</dbReference>
<organism evidence="5 6">
    <name type="scientific">Luteitalea pratensis</name>
    <dbReference type="NCBI Taxonomy" id="1855912"/>
    <lineage>
        <taxon>Bacteria</taxon>
        <taxon>Pseudomonadati</taxon>
        <taxon>Acidobacteriota</taxon>
        <taxon>Vicinamibacteria</taxon>
        <taxon>Vicinamibacterales</taxon>
        <taxon>Vicinamibacteraceae</taxon>
        <taxon>Luteitalea</taxon>
    </lineage>
</organism>
<dbReference type="Proteomes" id="UP000076079">
    <property type="component" value="Chromosome"/>
</dbReference>
<dbReference type="PANTHER" id="PTHR42838:SF2">
    <property type="entry name" value="NITROUS-OXIDE REDUCTASE"/>
    <property type="match status" value="1"/>
</dbReference>
<dbReference type="SUPFAM" id="SSF49503">
    <property type="entry name" value="Cupredoxins"/>
    <property type="match status" value="1"/>
</dbReference>
<keyword evidence="6" id="KW-1185">Reference proteome</keyword>
<protein>
    <submittedName>
        <fullName evidence="5">Cytochrome c oxidase subunit 2</fullName>
        <ecNumber evidence="5">1.9.3.1</ecNumber>
    </submittedName>
</protein>
<dbReference type="InterPro" id="IPR008972">
    <property type="entry name" value="Cupredoxin"/>
</dbReference>
<evidence type="ECO:0000256" key="2">
    <source>
        <dbReference type="ARBA" id="ARBA00022723"/>
    </source>
</evidence>
<dbReference type="GO" id="GO:0016020">
    <property type="term" value="C:membrane"/>
    <property type="evidence" value="ECO:0007669"/>
    <property type="project" value="InterPro"/>
</dbReference>
<reference evidence="5 6" key="1">
    <citation type="journal article" date="2016" name="Genome Announc.">
        <title>First Complete Genome Sequence of a Subdivision 6 Acidobacterium Strain.</title>
        <authorList>
            <person name="Huang S."/>
            <person name="Vieira S."/>
            <person name="Bunk B."/>
            <person name="Riedel T."/>
            <person name="Sproer C."/>
            <person name="Overmann J."/>
        </authorList>
    </citation>
    <scope>NUCLEOTIDE SEQUENCE [LARGE SCALE GENOMIC DNA]</scope>
    <source>
        <strain evidence="6">DSM 100886 HEG_-6_39</strain>
    </source>
</reference>
<dbReference type="Gene3D" id="2.60.40.420">
    <property type="entry name" value="Cupredoxins - blue copper proteins"/>
    <property type="match status" value="1"/>
</dbReference>
<gene>
    <name evidence="5" type="primary">cbaB_1</name>
    <name evidence="5" type="ORF">LuPra_00342</name>
</gene>
<proteinExistence type="predicted"/>
<dbReference type="STRING" id="1855912.LuPra_00342"/>
<evidence type="ECO:0000259" key="4">
    <source>
        <dbReference type="PROSITE" id="PS50857"/>
    </source>
</evidence>
<dbReference type="KEGG" id="abac:LuPra_00342"/>
<dbReference type="GO" id="GO:0004129">
    <property type="term" value="F:cytochrome-c oxidase activity"/>
    <property type="evidence" value="ECO:0007669"/>
    <property type="project" value="InterPro"/>
</dbReference>
<dbReference type="GO" id="GO:0016491">
    <property type="term" value="F:oxidoreductase activity"/>
    <property type="evidence" value="ECO:0007669"/>
    <property type="project" value="UniProtKB-KW"/>
</dbReference>
<comment type="subcellular location">
    <subcellularLocation>
        <location evidence="1">Cell envelope</location>
    </subcellularLocation>
</comment>
<dbReference type="EC" id="1.9.3.1" evidence="5"/>
<dbReference type="Pfam" id="PF13473">
    <property type="entry name" value="Cupredoxin_1"/>
    <property type="match status" value="1"/>
</dbReference>
<keyword evidence="3" id="KW-0186">Copper</keyword>
<feature type="domain" description="Cytochrome oxidase subunit II copper A binding" evidence="4">
    <location>
        <begin position="33"/>
        <end position="128"/>
    </location>
</feature>
<dbReference type="PROSITE" id="PS50857">
    <property type="entry name" value="COX2_CUA"/>
    <property type="match status" value="1"/>
</dbReference>